<gene>
    <name evidence="1" type="ORF">GLOTRDRAFT_141267</name>
</gene>
<organism evidence="1 2">
    <name type="scientific">Gloeophyllum trabeum (strain ATCC 11539 / FP-39264 / Madison 617)</name>
    <name type="common">Brown rot fungus</name>
    <dbReference type="NCBI Taxonomy" id="670483"/>
    <lineage>
        <taxon>Eukaryota</taxon>
        <taxon>Fungi</taxon>
        <taxon>Dikarya</taxon>
        <taxon>Basidiomycota</taxon>
        <taxon>Agaricomycotina</taxon>
        <taxon>Agaricomycetes</taxon>
        <taxon>Gloeophyllales</taxon>
        <taxon>Gloeophyllaceae</taxon>
        <taxon>Gloeophyllum</taxon>
    </lineage>
</organism>
<dbReference type="Proteomes" id="UP000030669">
    <property type="component" value="Unassembled WGS sequence"/>
</dbReference>
<dbReference type="GeneID" id="19304735"/>
<protein>
    <recommendedName>
        <fullName evidence="3">F-box domain-containing protein</fullName>
    </recommendedName>
</protein>
<sequence>MEKLPYELLSLITLQVCKDGGKTVCCLRQVSQYISAAVERYRFYSVALHGRKQITGFWKSYQAAPKYVKENIRHLFLSDAKKGSETGSRVSEAFAGALRGLLIAVSQYLRTLTYLVYNYRQEEPYNVLMKHVFPLLTHLTIRDASLSWRASRRRKTCAVQNLEEALPTTPRLSHVHQAHAYLPNRVATEFRILSNIGWRTSGDTLRSVHLSGLHLATTVLVYIQEYLGCVPPSTSPYVNDRRGRLPSGVQRLTLQPAIQDGQYEHLVTMHNNEKKKLRDLQTEREGQDGTQFILLPDAPPWTQAQFREEWLQMQNDYVYN</sequence>
<dbReference type="HOGENOM" id="CLU_868935_0_0_1"/>
<dbReference type="KEGG" id="gtr:GLOTRDRAFT_141267"/>
<reference evidence="1 2" key="1">
    <citation type="journal article" date="2012" name="Science">
        <title>The Paleozoic origin of enzymatic lignin decomposition reconstructed from 31 fungal genomes.</title>
        <authorList>
            <person name="Floudas D."/>
            <person name="Binder M."/>
            <person name="Riley R."/>
            <person name="Barry K."/>
            <person name="Blanchette R.A."/>
            <person name="Henrissat B."/>
            <person name="Martinez A.T."/>
            <person name="Otillar R."/>
            <person name="Spatafora J.W."/>
            <person name="Yadav J.S."/>
            <person name="Aerts A."/>
            <person name="Benoit I."/>
            <person name="Boyd A."/>
            <person name="Carlson A."/>
            <person name="Copeland A."/>
            <person name="Coutinho P.M."/>
            <person name="de Vries R.P."/>
            <person name="Ferreira P."/>
            <person name="Findley K."/>
            <person name="Foster B."/>
            <person name="Gaskell J."/>
            <person name="Glotzer D."/>
            <person name="Gorecki P."/>
            <person name="Heitman J."/>
            <person name="Hesse C."/>
            <person name="Hori C."/>
            <person name="Igarashi K."/>
            <person name="Jurgens J.A."/>
            <person name="Kallen N."/>
            <person name="Kersten P."/>
            <person name="Kohler A."/>
            <person name="Kuees U."/>
            <person name="Kumar T.K.A."/>
            <person name="Kuo A."/>
            <person name="LaButti K."/>
            <person name="Larrondo L.F."/>
            <person name="Lindquist E."/>
            <person name="Ling A."/>
            <person name="Lombard V."/>
            <person name="Lucas S."/>
            <person name="Lundell T."/>
            <person name="Martin R."/>
            <person name="McLaughlin D.J."/>
            <person name="Morgenstern I."/>
            <person name="Morin E."/>
            <person name="Murat C."/>
            <person name="Nagy L.G."/>
            <person name="Nolan M."/>
            <person name="Ohm R.A."/>
            <person name="Patyshakuliyeva A."/>
            <person name="Rokas A."/>
            <person name="Ruiz-Duenas F.J."/>
            <person name="Sabat G."/>
            <person name="Salamov A."/>
            <person name="Samejima M."/>
            <person name="Schmutz J."/>
            <person name="Slot J.C."/>
            <person name="St John F."/>
            <person name="Stenlid J."/>
            <person name="Sun H."/>
            <person name="Sun S."/>
            <person name="Syed K."/>
            <person name="Tsang A."/>
            <person name="Wiebenga A."/>
            <person name="Young D."/>
            <person name="Pisabarro A."/>
            <person name="Eastwood D.C."/>
            <person name="Martin F."/>
            <person name="Cullen D."/>
            <person name="Grigoriev I.V."/>
            <person name="Hibbett D.S."/>
        </authorList>
    </citation>
    <scope>NUCLEOTIDE SEQUENCE [LARGE SCALE GENOMIC DNA]</scope>
    <source>
        <strain evidence="1 2">ATCC 11539</strain>
    </source>
</reference>
<evidence type="ECO:0000313" key="2">
    <source>
        <dbReference type="Proteomes" id="UP000030669"/>
    </source>
</evidence>
<proteinExistence type="predicted"/>
<keyword evidence="2" id="KW-1185">Reference proteome</keyword>
<evidence type="ECO:0000313" key="1">
    <source>
        <dbReference type="EMBL" id="EPQ50745.1"/>
    </source>
</evidence>
<evidence type="ECO:0008006" key="3">
    <source>
        <dbReference type="Google" id="ProtNLM"/>
    </source>
</evidence>
<dbReference type="AlphaFoldDB" id="S7R8V3"/>
<accession>S7R8V3</accession>
<dbReference type="EMBL" id="KB469313">
    <property type="protein sequence ID" value="EPQ50745.1"/>
    <property type="molecule type" value="Genomic_DNA"/>
</dbReference>
<name>S7R8V3_GLOTA</name>
<dbReference type="RefSeq" id="XP_007870650.1">
    <property type="nucleotide sequence ID" value="XM_007872459.1"/>
</dbReference>